<dbReference type="Proteomes" id="UP000243558">
    <property type="component" value="Unassembled WGS sequence"/>
</dbReference>
<name>A0A1A7NQI7_9PAST</name>
<sequence>MSDFIWSYVVVPSAVTGLVLVVIFYLSGNNVVRGHVSGVFLILAVNITILGLALYLGAEFLKFISGFF</sequence>
<dbReference type="RefSeq" id="WP_065239410.1">
    <property type="nucleotide sequence ID" value="NZ_JTJM01000029.1"/>
</dbReference>
<dbReference type="EMBL" id="JTJM01000029">
    <property type="protein sequence ID" value="OBW91786.1"/>
    <property type="molecule type" value="Genomic_DNA"/>
</dbReference>
<proteinExistence type="predicted"/>
<dbReference type="AlphaFoldDB" id="A0A1A7NQI7"/>
<reference evidence="2 3" key="1">
    <citation type="submission" date="2014-11" db="EMBL/GenBank/DDBJ databases">
        <title>Pan-genome of Gallibacterium spp.</title>
        <authorList>
            <person name="Kudirkiene E."/>
            <person name="Bojesen A.M."/>
        </authorList>
    </citation>
    <scope>NUCLEOTIDE SEQUENCE [LARGE SCALE GENOMIC DNA]</scope>
    <source>
        <strain evidence="2 3">F151</strain>
    </source>
</reference>
<protein>
    <submittedName>
        <fullName evidence="2">Uncharacterized protein</fullName>
    </submittedName>
</protein>
<gene>
    <name evidence="2" type="ORF">QV01_06605</name>
</gene>
<evidence type="ECO:0000256" key="1">
    <source>
        <dbReference type="SAM" id="Phobius"/>
    </source>
</evidence>
<keyword evidence="1" id="KW-0812">Transmembrane</keyword>
<feature type="transmembrane region" description="Helical" evidence="1">
    <location>
        <begin position="38"/>
        <end position="58"/>
    </location>
</feature>
<evidence type="ECO:0000313" key="3">
    <source>
        <dbReference type="Proteomes" id="UP000243558"/>
    </source>
</evidence>
<feature type="transmembrane region" description="Helical" evidence="1">
    <location>
        <begin position="6"/>
        <end position="26"/>
    </location>
</feature>
<keyword evidence="1" id="KW-1133">Transmembrane helix</keyword>
<keyword evidence="1" id="KW-0472">Membrane</keyword>
<accession>A0A1A7NQI7</accession>
<comment type="caution">
    <text evidence="2">The sequence shown here is derived from an EMBL/GenBank/DDBJ whole genome shotgun (WGS) entry which is preliminary data.</text>
</comment>
<evidence type="ECO:0000313" key="2">
    <source>
        <dbReference type="EMBL" id="OBW91786.1"/>
    </source>
</evidence>
<keyword evidence="3" id="KW-1185">Reference proteome</keyword>
<organism evidence="2 3">
    <name type="scientific">Gallibacterium genomosp. 3</name>
    <dbReference type="NCBI Taxonomy" id="505345"/>
    <lineage>
        <taxon>Bacteria</taxon>
        <taxon>Pseudomonadati</taxon>
        <taxon>Pseudomonadota</taxon>
        <taxon>Gammaproteobacteria</taxon>
        <taxon>Pasteurellales</taxon>
        <taxon>Pasteurellaceae</taxon>
        <taxon>Gallibacterium</taxon>
    </lineage>
</organism>